<sequence>MASLYPTTLFHFTDKDGLYKILTSNFKVSYAREKICGPNSEREFAVPMVSFCDIKMADLKYFVEKDYGKFGIGLTKEWANRNSLNPVMYINQHCDIADRFNNGLASVYQTLGSNSLTTKGYHNLINTYRYMKNYEGDLIRDQKITKNYRFADEREWRYVPPFEEIGVEPFVAKTSIETKERKTFYNRKIDHLRLYFQPEDIKYLIVENEDDILKLIEHLRFAKVNFTEDTKKRLASRILTLEQIINDF</sequence>
<dbReference type="InterPro" id="IPR021223">
    <property type="entry name" value="AbiGi"/>
</dbReference>
<proteinExistence type="predicted"/>
<dbReference type="RefSeq" id="WP_076387065.1">
    <property type="nucleotide sequence ID" value="NZ_FTOI01000007.1"/>
</dbReference>
<protein>
    <submittedName>
        <fullName evidence="1">Putative abortive phage resistance protein AbiGi, antitoxin</fullName>
    </submittedName>
</protein>
<accession>A0A1N7M2E0</accession>
<evidence type="ECO:0000313" key="2">
    <source>
        <dbReference type="Proteomes" id="UP000185839"/>
    </source>
</evidence>
<dbReference type="EMBL" id="FTOI01000007">
    <property type="protein sequence ID" value="SIS80244.1"/>
    <property type="molecule type" value="Genomic_DNA"/>
</dbReference>
<dbReference type="Proteomes" id="UP000185839">
    <property type="component" value="Unassembled WGS sequence"/>
</dbReference>
<reference evidence="2" key="1">
    <citation type="submission" date="2017-01" db="EMBL/GenBank/DDBJ databases">
        <authorList>
            <person name="Varghese N."/>
            <person name="Submissions S."/>
        </authorList>
    </citation>
    <scope>NUCLEOTIDE SEQUENCE [LARGE SCALE GENOMIC DNA]</scope>
    <source>
        <strain evidence="2">DSM 23145</strain>
    </source>
</reference>
<dbReference type="STRING" id="713588.SAMN05421789_10736"/>
<name>A0A1N7M2E0_9FLAO</name>
<gene>
    <name evidence="1" type="ORF">SAMN05421789_10736</name>
</gene>
<organism evidence="1 2">
    <name type="scientific">Kaistella chaponensis</name>
    <dbReference type="NCBI Taxonomy" id="713588"/>
    <lineage>
        <taxon>Bacteria</taxon>
        <taxon>Pseudomonadati</taxon>
        <taxon>Bacteroidota</taxon>
        <taxon>Flavobacteriia</taxon>
        <taxon>Flavobacteriales</taxon>
        <taxon>Weeksellaceae</taxon>
        <taxon>Chryseobacterium group</taxon>
        <taxon>Kaistella</taxon>
    </lineage>
</organism>
<evidence type="ECO:0000313" key="1">
    <source>
        <dbReference type="EMBL" id="SIS80244.1"/>
    </source>
</evidence>
<dbReference type="AlphaFoldDB" id="A0A1N7M2E0"/>
<dbReference type="Pfam" id="PF10899">
    <property type="entry name" value="AbiGi"/>
    <property type="match status" value="1"/>
</dbReference>
<dbReference type="OrthoDB" id="680500at2"/>
<keyword evidence="2" id="KW-1185">Reference proteome</keyword>